<evidence type="ECO:0000256" key="1">
    <source>
        <dbReference type="ARBA" id="ARBA00000085"/>
    </source>
</evidence>
<dbReference type="InterPro" id="IPR003661">
    <property type="entry name" value="HisK_dim/P_dom"/>
</dbReference>
<sequence length="724" mass="81756">MYSNNPADKESLANDTNNNYTNMIFGGGGHMGELMRAYNWEQHPLGPPGQWPQSLQNLIRLLLNSHYPMFIWWSNELYMFHNDPYLPALGKKHPGALGAKASQMWAEIWWQIGDIVERILLGGAPFYAQDLLILLERKGFMEETYWTFSYNPAFTESGTVGGIFCVCHETTPSVLAKRRLNTLKSLAEVAPLAQTVEQVSALSCQALDQNEWDIPFGLIYLIEEGSSRARLTGKTRSLPTEGAPLMLDLAMLQEPLPFAMKEVMKAKSKQVITCNLGHSRNNLQESAFQIAILPLFKTGSEQAIGFFIVAISRQLEYNSDYENFQELIAGQLATALTHVYDLQETDRQREQLHSLFMQAPAPIVILHGELFVFELVNPAYQQIFPGRDLLGKPLLEALPEVSGTVITDILQQVYQTGKTFVAQEMPLMLARHQGTPLEQIYWTFIYQARRDRQGNIDGVLVFAHEVTDQVLARRRVEESARQVAESNQKLALANEQLQRINNDLDTFVYTASHDLKAPILNIEGLLKALDRQISKEGLRNDSIEQIYGLLHHAVNRFKATIADLTEVARIGKENFEDVTSIDLALILAEVLQDLEPQREEARAQIALHLDCPFVLFSRKNLKSILYNLLSNAFKYRSVDRDLQVSISCCIQGEYCLLTVKDNGLGMDMRQEEKIFALFQRLHAHVEGTGIGLYIVKKILENAGGSIEVESQVGVGSTFKVYFKR</sequence>
<keyword evidence="5 8" id="KW-0418">Kinase</keyword>
<keyword evidence="6" id="KW-0175">Coiled coil</keyword>
<comment type="catalytic activity">
    <reaction evidence="1">
        <text>ATP + protein L-histidine = ADP + protein N-phospho-L-histidine.</text>
        <dbReference type="EC" id="2.7.13.3"/>
    </reaction>
</comment>
<dbReference type="InterPro" id="IPR035965">
    <property type="entry name" value="PAS-like_dom_sf"/>
</dbReference>
<evidence type="ECO:0000256" key="3">
    <source>
        <dbReference type="ARBA" id="ARBA00022553"/>
    </source>
</evidence>
<dbReference type="InterPro" id="IPR013656">
    <property type="entry name" value="PAS_4"/>
</dbReference>
<evidence type="ECO:0000256" key="5">
    <source>
        <dbReference type="ARBA" id="ARBA00022777"/>
    </source>
</evidence>
<dbReference type="Pfam" id="PF08448">
    <property type="entry name" value="PAS_4"/>
    <property type="match status" value="1"/>
</dbReference>
<dbReference type="Proteomes" id="UP001168528">
    <property type="component" value="Unassembled WGS sequence"/>
</dbReference>
<dbReference type="EC" id="2.7.13.3" evidence="2"/>
<dbReference type="InterPro" id="IPR003594">
    <property type="entry name" value="HATPase_dom"/>
</dbReference>
<dbReference type="InterPro" id="IPR036097">
    <property type="entry name" value="HisK_dim/P_sf"/>
</dbReference>
<protein>
    <recommendedName>
        <fullName evidence="2">histidine kinase</fullName>
        <ecNumber evidence="2">2.7.13.3</ecNumber>
    </recommendedName>
</protein>
<dbReference type="SMART" id="SM00387">
    <property type="entry name" value="HATPase_c"/>
    <property type="match status" value="1"/>
</dbReference>
<dbReference type="Gene3D" id="3.30.565.10">
    <property type="entry name" value="Histidine kinase-like ATPase, C-terminal domain"/>
    <property type="match status" value="1"/>
</dbReference>
<gene>
    <name evidence="8" type="ORF">Q0590_29955</name>
</gene>
<accession>A0ABT8RH99</accession>
<dbReference type="Pfam" id="PF02518">
    <property type="entry name" value="HATPase_c"/>
    <property type="match status" value="1"/>
</dbReference>
<dbReference type="SUPFAM" id="SSF55785">
    <property type="entry name" value="PYP-like sensor domain (PAS domain)"/>
    <property type="match status" value="1"/>
</dbReference>
<dbReference type="PANTHER" id="PTHR43304">
    <property type="entry name" value="PHYTOCHROME-LIKE PROTEIN CPH1"/>
    <property type="match status" value="1"/>
</dbReference>
<dbReference type="InterPro" id="IPR052162">
    <property type="entry name" value="Sensor_kinase/Photoreceptor"/>
</dbReference>
<evidence type="ECO:0000256" key="2">
    <source>
        <dbReference type="ARBA" id="ARBA00012438"/>
    </source>
</evidence>
<dbReference type="CDD" id="cd00082">
    <property type="entry name" value="HisKA"/>
    <property type="match status" value="1"/>
</dbReference>
<proteinExistence type="predicted"/>
<dbReference type="PROSITE" id="PS50109">
    <property type="entry name" value="HIS_KIN"/>
    <property type="match status" value="1"/>
</dbReference>
<evidence type="ECO:0000259" key="7">
    <source>
        <dbReference type="PROSITE" id="PS50109"/>
    </source>
</evidence>
<dbReference type="Gene3D" id="1.10.287.130">
    <property type="match status" value="1"/>
</dbReference>
<evidence type="ECO:0000313" key="9">
    <source>
        <dbReference type="Proteomes" id="UP001168528"/>
    </source>
</evidence>
<dbReference type="InterPro" id="IPR005467">
    <property type="entry name" value="His_kinase_dom"/>
</dbReference>
<dbReference type="GO" id="GO:0016301">
    <property type="term" value="F:kinase activity"/>
    <property type="evidence" value="ECO:0007669"/>
    <property type="project" value="UniProtKB-KW"/>
</dbReference>
<dbReference type="InterPro" id="IPR036890">
    <property type="entry name" value="HATPase_C_sf"/>
</dbReference>
<dbReference type="Gene3D" id="3.30.450.20">
    <property type="entry name" value="PAS domain"/>
    <property type="match status" value="2"/>
</dbReference>
<dbReference type="RefSeq" id="WP_302041339.1">
    <property type="nucleotide sequence ID" value="NZ_JAUKPO010000032.1"/>
</dbReference>
<keyword evidence="9" id="KW-1185">Reference proteome</keyword>
<dbReference type="InterPro" id="IPR004358">
    <property type="entry name" value="Sig_transdc_His_kin-like_C"/>
</dbReference>
<dbReference type="PANTHER" id="PTHR43304:SF1">
    <property type="entry name" value="PAC DOMAIN-CONTAINING PROTEIN"/>
    <property type="match status" value="1"/>
</dbReference>
<evidence type="ECO:0000256" key="6">
    <source>
        <dbReference type="SAM" id="Coils"/>
    </source>
</evidence>
<evidence type="ECO:0000313" key="8">
    <source>
        <dbReference type="EMBL" id="MDO1450538.1"/>
    </source>
</evidence>
<organism evidence="8 9">
    <name type="scientific">Rhodocytophaga aerolata</name>
    <dbReference type="NCBI Taxonomy" id="455078"/>
    <lineage>
        <taxon>Bacteria</taxon>
        <taxon>Pseudomonadati</taxon>
        <taxon>Bacteroidota</taxon>
        <taxon>Cytophagia</taxon>
        <taxon>Cytophagales</taxon>
        <taxon>Rhodocytophagaceae</taxon>
        <taxon>Rhodocytophaga</taxon>
    </lineage>
</organism>
<feature type="coiled-coil region" evidence="6">
    <location>
        <begin position="476"/>
        <end position="503"/>
    </location>
</feature>
<dbReference type="SUPFAM" id="SSF47384">
    <property type="entry name" value="Homodimeric domain of signal transducing histidine kinase"/>
    <property type="match status" value="1"/>
</dbReference>
<keyword evidence="4" id="KW-0808">Transferase</keyword>
<dbReference type="EMBL" id="JAUKPO010000032">
    <property type="protein sequence ID" value="MDO1450538.1"/>
    <property type="molecule type" value="Genomic_DNA"/>
</dbReference>
<comment type="caution">
    <text evidence="8">The sequence shown here is derived from an EMBL/GenBank/DDBJ whole genome shotgun (WGS) entry which is preliminary data.</text>
</comment>
<dbReference type="SUPFAM" id="SSF55874">
    <property type="entry name" value="ATPase domain of HSP90 chaperone/DNA topoisomerase II/histidine kinase"/>
    <property type="match status" value="1"/>
</dbReference>
<reference evidence="8" key="1">
    <citation type="submission" date="2023-07" db="EMBL/GenBank/DDBJ databases">
        <title>The genome sequence of Rhodocytophaga aerolata KACC 12507.</title>
        <authorList>
            <person name="Zhang X."/>
        </authorList>
    </citation>
    <scope>NUCLEOTIDE SEQUENCE</scope>
    <source>
        <strain evidence="8">KACC 12507</strain>
    </source>
</reference>
<feature type="domain" description="Histidine kinase" evidence="7">
    <location>
        <begin position="510"/>
        <end position="724"/>
    </location>
</feature>
<evidence type="ECO:0000256" key="4">
    <source>
        <dbReference type="ARBA" id="ARBA00022679"/>
    </source>
</evidence>
<keyword evidence="3" id="KW-0597">Phosphoprotein</keyword>
<name>A0ABT8RH99_9BACT</name>
<dbReference type="PRINTS" id="PR00344">
    <property type="entry name" value="BCTRLSENSOR"/>
</dbReference>